<proteinExistence type="predicted"/>
<feature type="region of interest" description="Disordered" evidence="1">
    <location>
        <begin position="375"/>
        <end position="400"/>
    </location>
</feature>
<reference evidence="2 3" key="1">
    <citation type="submission" date="2024-09" db="EMBL/GenBank/DDBJ databases">
        <title>Rethinking Asexuality: The Enigmatic Case of Functional Sexual Genes in Lepraria (Stereocaulaceae).</title>
        <authorList>
            <person name="Doellman M."/>
            <person name="Sun Y."/>
            <person name="Barcenas-Pena A."/>
            <person name="Lumbsch H.T."/>
            <person name="Grewe F."/>
        </authorList>
    </citation>
    <scope>NUCLEOTIDE SEQUENCE [LARGE SCALE GENOMIC DNA]</scope>
    <source>
        <strain evidence="2 3">Mercado 3170</strain>
    </source>
</reference>
<feature type="region of interest" description="Disordered" evidence="1">
    <location>
        <begin position="273"/>
        <end position="293"/>
    </location>
</feature>
<keyword evidence="3" id="KW-1185">Reference proteome</keyword>
<accession>A0ABR4A601</accession>
<dbReference type="Proteomes" id="UP001590950">
    <property type="component" value="Unassembled WGS sequence"/>
</dbReference>
<comment type="caution">
    <text evidence="2">The sequence shown here is derived from an EMBL/GenBank/DDBJ whole genome shotgun (WGS) entry which is preliminary data.</text>
</comment>
<feature type="region of interest" description="Disordered" evidence="1">
    <location>
        <begin position="236"/>
        <end position="257"/>
    </location>
</feature>
<dbReference type="EMBL" id="JBEFKJ010000021">
    <property type="protein sequence ID" value="KAL2040351.1"/>
    <property type="molecule type" value="Genomic_DNA"/>
</dbReference>
<sequence>MERYCLELVHSTWLASCFPQRLQDQPEKPEPAAPGNIVESAIEVCNQQPALRSPPAYFNGDRSISETSCRPLTAHRPSTSHCHSTWLADRRALVSRPKSISAISFTSRRSKARRPTIGAPSGFRKVESACIPPLRRNPSFRPLQLSIYLPGNELPELPIFWKDDGEELDEEEKEDDFGLKRPTKALVKSKSDPMLLRRPSSSFSIPRKPVPSRSSSIDATSRFSMTSCFTLNTLNDLPMQPRSRSTDRLRSGSFERRQSVATTQEFIDALDCQFPRPPQPAALRSHSATPEPGFTIYRKASDQSLRLRIHLEERQSLEKRLPDLLEEVSPVSPALSGKLPGLSPILDRDDADEVDNAVGTSAQRHWFQPHVHTKELPHHQARSSSGSSTLLNPPTPLLDTLRSDAETTIPVPSVNTISANTQSSIRNRFSQWLLKALPTATSPEPMTEEPITDERRASTPLSLYSLSATTQFSSTHTKKSSMSSSYWTRTSIDMEKSPAPPMPGVGVAF</sequence>
<organism evidence="2 3">
    <name type="scientific">Stereocaulon virgatum</name>
    <dbReference type="NCBI Taxonomy" id="373712"/>
    <lineage>
        <taxon>Eukaryota</taxon>
        <taxon>Fungi</taxon>
        <taxon>Dikarya</taxon>
        <taxon>Ascomycota</taxon>
        <taxon>Pezizomycotina</taxon>
        <taxon>Lecanoromycetes</taxon>
        <taxon>OSLEUM clade</taxon>
        <taxon>Lecanoromycetidae</taxon>
        <taxon>Lecanorales</taxon>
        <taxon>Lecanorineae</taxon>
        <taxon>Stereocaulaceae</taxon>
        <taxon>Stereocaulon</taxon>
    </lineage>
</organism>
<evidence type="ECO:0000313" key="2">
    <source>
        <dbReference type="EMBL" id="KAL2040351.1"/>
    </source>
</evidence>
<evidence type="ECO:0000256" key="1">
    <source>
        <dbReference type="SAM" id="MobiDB-lite"/>
    </source>
</evidence>
<gene>
    <name evidence="2" type="ORF">N7G274_006794</name>
</gene>
<feature type="region of interest" description="Disordered" evidence="1">
    <location>
        <begin position="197"/>
        <end position="218"/>
    </location>
</feature>
<evidence type="ECO:0000313" key="3">
    <source>
        <dbReference type="Proteomes" id="UP001590950"/>
    </source>
</evidence>
<feature type="compositionally biased region" description="Basic and acidic residues" evidence="1">
    <location>
        <begin position="244"/>
        <end position="257"/>
    </location>
</feature>
<protein>
    <submittedName>
        <fullName evidence="2">Uncharacterized protein</fullName>
    </submittedName>
</protein>
<feature type="compositionally biased region" description="Low complexity" evidence="1">
    <location>
        <begin position="383"/>
        <end position="400"/>
    </location>
</feature>
<name>A0ABR4A601_9LECA</name>